<dbReference type="AlphaFoldDB" id="A0A1B6PSM4"/>
<feature type="domain" description="DUF7595" evidence="1">
    <location>
        <begin position="130"/>
        <end position="360"/>
    </location>
</feature>
<evidence type="ECO:0000313" key="3">
    <source>
        <dbReference type="Proteomes" id="UP000000768"/>
    </source>
</evidence>
<dbReference type="PANTHER" id="PTHR35828:SF13">
    <property type="entry name" value="OS01G0152100 PROTEIN"/>
    <property type="match status" value="1"/>
</dbReference>
<proteinExistence type="predicted"/>
<dbReference type="eggNOG" id="ENOG502R3Z8">
    <property type="taxonomic scope" value="Eukaryota"/>
</dbReference>
<dbReference type="InParanoid" id="A0A1B6PSM4"/>
<organism evidence="2 3">
    <name type="scientific">Sorghum bicolor</name>
    <name type="common">Sorghum</name>
    <name type="synonym">Sorghum vulgare</name>
    <dbReference type="NCBI Taxonomy" id="4558"/>
    <lineage>
        <taxon>Eukaryota</taxon>
        <taxon>Viridiplantae</taxon>
        <taxon>Streptophyta</taxon>
        <taxon>Embryophyta</taxon>
        <taxon>Tracheophyta</taxon>
        <taxon>Spermatophyta</taxon>
        <taxon>Magnoliopsida</taxon>
        <taxon>Liliopsida</taxon>
        <taxon>Poales</taxon>
        <taxon>Poaceae</taxon>
        <taxon>PACMAD clade</taxon>
        <taxon>Panicoideae</taxon>
        <taxon>Andropogonodae</taxon>
        <taxon>Andropogoneae</taxon>
        <taxon>Sorghinae</taxon>
        <taxon>Sorghum</taxon>
    </lineage>
</organism>
<dbReference type="Proteomes" id="UP000000768">
    <property type="component" value="Chromosome 5"/>
</dbReference>
<reference evidence="3" key="2">
    <citation type="journal article" date="2018" name="Plant J.">
        <title>The Sorghum bicolor reference genome: improved assembly, gene annotations, a transcriptome atlas, and signatures of genome organization.</title>
        <authorList>
            <person name="McCormick R.F."/>
            <person name="Truong S.K."/>
            <person name="Sreedasyam A."/>
            <person name="Jenkins J."/>
            <person name="Shu S."/>
            <person name="Sims D."/>
            <person name="Kennedy M."/>
            <person name="Amirebrahimi M."/>
            <person name="Weers B.D."/>
            <person name="McKinley B."/>
            <person name="Mattison A."/>
            <person name="Morishige D.T."/>
            <person name="Grimwood J."/>
            <person name="Schmutz J."/>
            <person name="Mullet J.E."/>
        </authorList>
    </citation>
    <scope>NUCLEOTIDE SEQUENCE [LARGE SCALE GENOMIC DNA]</scope>
    <source>
        <strain evidence="3">cv. BTx623</strain>
    </source>
</reference>
<dbReference type="PANTHER" id="PTHR35828">
    <property type="entry name" value="OS08G0203800 PROTEIN-RELATED"/>
    <property type="match status" value="1"/>
</dbReference>
<gene>
    <name evidence="2" type="ORF">SORBI_3005G150200</name>
</gene>
<dbReference type="InterPro" id="IPR056016">
    <property type="entry name" value="DUF7595"/>
</dbReference>
<dbReference type="SUPFAM" id="SSF81383">
    <property type="entry name" value="F-box domain"/>
    <property type="match status" value="1"/>
</dbReference>
<dbReference type="OrthoDB" id="603189at2759"/>
<reference evidence="2 3" key="1">
    <citation type="journal article" date="2009" name="Nature">
        <title>The Sorghum bicolor genome and the diversification of grasses.</title>
        <authorList>
            <person name="Paterson A.H."/>
            <person name="Bowers J.E."/>
            <person name="Bruggmann R."/>
            <person name="Dubchak I."/>
            <person name="Grimwood J."/>
            <person name="Gundlach H."/>
            <person name="Haberer G."/>
            <person name="Hellsten U."/>
            <person name="Mitros T."/>
            <person name="Poliakov A."/>
            <person name="Schmutz J."/>
            <person name="Spannagl M."/>
            <person name="Tang H."/>
            <person name="Wang X."/>
            <person name="Wicker T."/>
            <person name="Bharti A.K."/>
            <person name="Chapman J."/>
            <person name="Feltus F.A."/>
            <person name="Gowik U."/>
            <person name="Grigoriev I.V."/>
            <person name="Lyons E."/>
            <person name="Maher C.A."/>
            <person name="Martis M."/>
            <person name="Narechania A."/>
            <person name="Otillar R.P."/>
            <person name="Penning B.W."/>
            <person name="Salamov A.A."/>
            <person name="Wang Y."/>
            <person name="Zhang L."/>
            <person name="Carpita N.C."/>
            <person name="Freeling M."/>
            <person name="Gingle A.R."/>
            <person name="Hash C.T."/>
            <person name="Keller B."/>
            <person name="Klein P."/>
            <person name="Kresovich S."/>
            <person name="McCann M.C."/>
            <person name="Ming R."/>
            <person name="Peterson D.G."/>
            <person name="Mehboob-ur-Rahman"/>
            <person name="Ware D."/>
            <person name="Westhoff P."/>
            <person name="Mayer K.F."/>
            <person name="Messing J."/>
            <person name="Rokhsar D.S."/>
        </authorList>
    </citation>
    <scope>NUCLEOTIDE SEQUENCE [LARGE SCALE GENOMIC DNA]</scope>
    <source>
        <strain evidence="3">cv. BTx623</strain>
    </source>
</reference>
<dbReference type="Gramene" id="KXG28665">
    <property type="protein sequence ID" value="KXG28665"/>
    <property type="gene ID" value="SORBI_3005G150200"/>
</dbReference>
<evidence type="ECO:0000313" key="2">
    <source>
        <dbReference type="EMBL" id="KXG28665.1"/>
    </source>
</evidence>
<dbReference type="OMA" id="SIMPLEI"/>
<dbReference type="Pfam" id="PF24523">
    <property type="entry name" value="DUF7595"/>
    <property type="match status" value="1"/>
</dbReference>
<dbReference type="EMBL" id="CM000764">
    <property type="protein sequence ID" value="KXG28665.1"/>
    <property type="molecule type" value="Genomic_DNA"/>
</dbReference>
<protein>
    <recommendedName>
        <fullName evidence="1">DUF7595 domain-containing protein</fullName>
    </recommendedName>
</protein>
<dbReference type="CDD" id="cd09917">
    <property type="entry name" value="F-box_SF"/>
    <property type="match status" value="1"/>
</dbReference>
<accession>A0A1B6PSM4</accession>
<dbReference type="InterPro" id="IPR036047">
    <property type="entry name" value="F-box-like_dom_sf"/>
</dbReference>
<evidence type="ECO:0000259" key="1">
    <source>
        <dbReference type="Pfam" id="PF24523"/>
    </source>
</evidence>
<sequence>MRHVRLLQRGREDSSECISMDAIAALPEDAQLVIFSHVGNVKDLLSFAMTCKWWVHRFTDPAFLSELFKGNRACLIGFFFQKTRFKFRRLLIGPRNGASISAPTFMLSPLSSLIGPTERSFTAFIPDHDGTFNYAEPLEAHHGIILMQLVPRTFDCTQPAVLLSLCNPMTGECHFLPPLEAPHFSPLLGLHYPDANFQVTMNAIITAADNSNLSGGQLLLITSKGSGPDSKVYIHSYSIDTCRWSTPTRWLEGSRYSLVRDRAAVVHRGAAHWLCTDCKTTESAHRDDENLYKLSVEVGTARVSMTKLPFHAAGSRLLCVSKDDKLSVACIYVMHVTLWTQQEYAEEGDNTPVPWLRTVIRITPDPNYLPPTRYATCRQWFRLNNESLLVLNWEHHSYSIFILDLEKKVMEEVKRSFLHETNREENLAFVPYEIDLVKFFVFRLGRICED</sequence>
<keyword evidence="3" id="KW-1185">Reference proteome</keyword>
<dbReference type="STRING" id="4558.A0A1B6PSM4"/>
<name>A0A1B6PSM4_SORBI</name>